<dbReference type="InterPro" id="IPR016188">
    <property type="entry name" value="PurM-like_N"/>
</dbReference>
<dbReference type="Pfam" id="PF00586">
    <property type="entry name" value="AIRS"/>
    <property type="match status" value="1"/>
</dbReference>
<dbReference type="GO" id="GO:0009030">
    <property type="term" value="F:thiamine-phosphate kinase activity"/>
    <property type="evidence" value="ECO:0007669"/>
    <property type="project" value="InterPro"/>
</dbReference>
<evidence type="ECO:0000256" key="1">
    <source>
        <dbReference type="ARBA" id="ARBA00022977"/>
    </source>
</evidence>
<dbReference type="InterPro" id="IPR006283">
    <property type="entry name" value="ThiL-like"/>
</dbReference>
<dbReference type="PANTHER" id="PTHR30270:SF0">
    <property type="entry name" value="THIAMINE-MONOPHOSPHATE KINASE"/>
    <property type="match status" value="1"/>
</dbReference>
<dbReference type="GO" id="GO:0009228">
    <property type="term" value="P:thiamine biosynthetic process"/>
    <property type="evidence" value="ECO:0007669"/>
    <property type="project" value="UniProtKB-KW"/>
</dbReference>
<dbReference type="Pfam" id="PF02769">
    <property type="entry name" value="AIRS_C"/>
    <property type="match status" value="1"/>
</dbReference>
<evidence type="ECO:0000313" key="4">
    <source>
        <dbReference type="EMBL" id="EHJ47154.1"/>
    </source>
</evidence>
<dbReference type="Gene3D" id="3.30.1330.10">
    <property type="entry name" value="PurM-like, N-terminal domain"/>
    <property type="match status" value="1"/>
</dbReference>
<dbReference type="InterPro" id="IPR010918">
    <property type="entry name" value="PurM-like_C_dom"/>
</dbReference>
<dbReference type="PANTHER" id="PTHR30270">
    <property type="entry name" value="THIAMINE-MONOPHOSPHATE KINASE"/>
    <property type="match status" value="1"/>
</dbReference>
<sequence length="322" mass="33963">MDRSLTLAALADALRRAEVFRNKCRIRPMVALFGGQEQAAGIRNGDDAAAIPDGDGFLLLAAEGIVDSLVRRNPYLAGRCAVLANINDIYAMGGRPLAMVDVVGTPDEATAREICRGMRDAAARYRVPVVGGHLLRTAFDHSASMAILGRAKTCLTSFDARPGDSLVLATRPNGAWLGDLGFWNATLPEDDATLIAHLELLPACAEAGLARAGKDVSMAGLAGTALMLAESSGVGCRLDVDALSPPPGAPLTPWLLAFMSYGFLLAVAPDKLDAVVALFTAGGVRTVPVGEVCRERQVWLTRGEERELLWDLETTPFVGGAP</sequence>
<organism evidence="4 5">
    <name type="scientific">Solidesulfovibrio carbinoliphilus subsp. oakridgensis</name>
    <dbReference type="NCBI Taxonomy" id="694327"/>
    <lineage>
        <taxon>Bacteria</taxon>
        <taxon>Pseudomonadati</taxon>
        <taxon>Thermodesulfobacteriota</taxon>
        <taxon>Desulfovibrionia</taxon>
        <taxon>Desulfovibrionales</taxon>
        <taxon>Desulfovibrionaceae</taxon>
        <taxon>Solidesulfovibrio</taxon>
    </lineage>
</organism>
<dbReference type="HOGENOM" id="CLU_073250_0_0_7"/>
<feature type="domain" description="PurM-like C-terminal" evidence="3">
    <location>
        <begin position="181"/>
        <end position="296"/>
    </location>
</feature>
<keyword evidence="1" id="KW-0784">Thiamine biosynthesis</keyword>
<evidence type="ECO:0000259" key="3">
    <source>
        <dbReference type="Pfam" id="PF02769"/>
    </source>
</evidence>
<dbReference type="Proteomes" id="UP000004662">
    <property type="component" value="Chromosome"/>
</dbReference>
<name>G7Q7K1_9BACT</name>
<dbReference type="eggNOG" id="COG2144">
    <property type="taxonomic scope" value="Bacteria"/>
</dbReference>
<reference evidence="5" key="1">
    <citation type="journal article" date="2015" name="Genome Announc.">
        <title>High-Quality Draft Genome Sequence of Desulfovibrio carbinoliphilus FW-101-2B, an Organic Acid-Oxidizing Sulfate-Reducing Bacterium Isolated from Uranium(VI)-Contaminated Groundwater.</title>
        <authorList>
            <person name="Ramsay B.D."/>
            <person name="Hwang C."/>
            <person name="Woo H.L."/>
            <person name="Carroll S.L."/>
            <person name="Lucas S."/>
            <person name="Han J."/>
            <person name="Lapidus A.L."/>
            <person name="Cheng J.F."/>
            <person name="Goodwin L.A."/>
            <person name="Pitluck S."/>
            <person name="Peters L."/>
            <person name="Chertkov O."/>
            <person name="Held B."/>
            <person name="Detter J.C."/>
            <person name="Han C.S."/>
            <person name="Tapia R."/>
            <person name="Land M.L."/>
            <person name="Hauser L.J."/>
            <person name="Kyrpides N.C."/>
            <person name="Ivanova N.N."/>
            <person name="Mikhailova N."/>
            <person name="Pagani I."/>
            <person name="Woyke T."/>
            <person name="Arkin A.P."/>
            <person name="Dehal P."/>
            <person name="Chivian D."/>
            <person name="Criddle C.S."/>
            <person name="Wu W."/>
            <person name="Chakraborty R."/>
            <person name="Hazen T.C."/>
            <person name="Fields M.W."/>
        </authorList>
    </citation>
    <scope>NUCLEOTIDE SEQUENCE [LARGE SCALE GENOMIC DNA]</scope>
    <source>
        <strain evidence="5">FW-101-2B</strain>
    </source>
</reference>
<dbReference type="InterPro" id="IPR036921">
    <property type="entry name" value="PurM-like_N_sf"/>
</dbReference>
<proteinExistence type="predicted"/>
<gene>
    <name evidence="4" type="ORF">DFW101_1144</name>
</gene>
<dbReference type="STRING" id="694327.DFW101_1144"/>
<dbReference type="InterPro" id="IPR011413">
    <property type="entry name" value="UCP036540_AIR"/>
</dbReference>
<dbReference type="InterPro" id="IPR036676">
    <property type="entry name" value="PurM-like_C_sf"/>
</dbReference>
<dbReference type="RefSeq" id="WP_009180566.1">
    <property type="nucleotide sequence ID" value="NZ_CM001368.1"/>
</dbReference>
<dbReference type="OrthoDB" id="9767928at2"/>
<dbReference type="SUPFAM" id="SSF56042">
    <property type="entry name" value="PurM C-terminal domain-like"/>
    <property type="match status" value="1"/>
</dbReference>
<dbReference type="NCBIfam" id="TIGR04049">
    <property type="entry name" value="AIR_rel_sll0787"/>
    <property type="match status" value="1"/>
</dbReference>
<feature type="domain" description="PurM-like N-terminal" evidence="2">
    <location>
        <begin position="45"/>
        <end position="147"/>
    </location>
</feature>
<keyword evidence="5" id="KW-1185">Reference proteome</keyword>
<dbReference type="AlphaFoldDB" id="G7Q7K1"/>
<dbReference type="SUPFAM" id="SSF55326">
    <property type="entry name" value="PurM N-terminal domain-like"/>
    <property type="match status" value="1"/>
</dbReference>
<dbReference type="EMBL" id="CM001368">
    <property type="protein sequence ID" value="EHJ47154.1"/>
    <property type="molecule type" value="Genomic_DNA"/>
</dbReference>
<dbReference type="PIRSF" id="PIRSF036540">
    <property type="entry name" value="UCP036540_AIR"/>
    <property type="match status" value="1"/>
</dbReference>
<dbReference type="InterPro" id="IPR024030">
    <property type="entry name" value="AIR_synthase-rel_sll0787"/>
</dbReference>
<dbReference type="Gene3D" id="3.90.650.10">
    <property type="entry name" value="PurM-like C-terminal domain"/>
    <property type="match status" value="1"/>
</dbReference>
<evidence type="ECO:0000313" key="5">
    <source>
        <dbReference type="Proteomes" id="UP000004662"/>
    </source>
</evidence>
<accession>G7Q7K1</accession>
<protein>
    <submittedName>
        <fullName evidence="4">AIR synthase related protein</fullName>
    </submittedName>
</protein>
<evidence type="ECO:0000259" key="2">
    <source>
        <dbReference type="Pfam" id="PF00586"/>
    </source>
</evidence>